<dbReference type="HOGENOM" id="CLU_066041_1_0_1"/>
<dbReference type="InParanoid" id="A0A0D0DX09"/>
<dbReference type="Proteomes" id="UP000054538">
    <property type="component" value="Unassembled WGS sequence"/>
</dbReference>
<reference evidence="1 2" key="1">
    <citation type="submission" date="2014-04" db="EMBL/GenBank/DDBJ databases">
        <authorList>
            <consortium name="DOE Joint Genome Institute"/>
            <person name="Kuo A."/>
            <person name="Kohler A."/>
            <person name="Jargeat P."/>
            <person name="Nagy L.G."/>
            <person name="Floudas D."/>
            <person name="Copeland A."/>
            <person name="Barry K.W."/>
            <person name="Cichocki N."/>
            <person name="Veneault-Fourrey C."/>
            <person name="LaButti K."/>
            <person name="Lindquist E.A."/>
            <person name="Lipzen A."/>
            <person name="Lundell T."/>
            <person name="Morin E."/>
            <person name="Murat C."/>
            <person name="Sun H."/>
            <person name="Tunlid A."/>
            <person name="Henrissat B."/>
            <person name="Grigoriev I.V."/>
            <person name="Hibbett D.S."/>
            <person name="Martin F."/>
            <person name="Nordberg H.P."/>
            <person name="Cantor M.N."/>
            <person name="Hua S.X."/>
        </authorList>
    </citation>
    <scope>NUCLEOTIDE SEQUENCE [LARGE SCALE GENOMIC DNA]</scope>
    <source>
        <strain evidence="1 2">Ve08.2h10</strain>
    </source>
</reference>
<name>A0A0D0DX09_9AGAM</name>
<reference evidence="2" key="2">
    <citation type="submission" date="2015-01" db="EMBL/GenBank/DDBJ databases">
        <title>Evolutionary Origins and Diversification of the Mycorrhizal Mutualists.</title>
        <authorList>
            <consortium name="DOE Joint Genome Institute"/>
            <consortium name="Mycorrhizal Genomics Consortium"/>
            <person name="Kohler A."/>
            <person name="Kuo A."/>
            <person name="Nagy L.G."/>
            <person name="Floudas D."/>
            <person name="Copeland A."/>
            <person name="Barry K.W."/>
            <person name="Cichocki N."/>
            <person name="Veneault-Fourrey C."/>
            <person name="LaButti K."/>
            <person name="Lindquist E.A."/>
            <person name="Lipzen A."/>
            <person name="Lundell T."/>
            <person name="Morin E."/>
            <person name="Murat C."/>
            <person name="Riley R."/>
            <person name="Ohm R."/>
            <person name="Sun H."/>
            <person name="Tunlid A."/>
            <person name="Henrissat B."/>
            <person name="Grigoriev I.V."/>
            <person name="Hibbett D.S."/>
            <person name="Martin F."/>
        </authorList>
    </citation>
    <scope>NUCLEOTIDE SEQUENCE [LARGE SCALE GENOMIC DNA]</scope>
    <source>
        <strain evidence="2">Ve08.2h10</strain>
    </source>
</reference>
<evidence type="ECO:0000313" key="2">
    <source>
        <dbReference type="Proteomes" id="UP000054538"/>
    </source>
</evidence>
<dbReference type="OrthoDB" id="2689033at2759"/>
<evidence type="ECO:0000313" key="1">
    <source>
        <dbReference type="EMBL" id="KIK90779.1"/>
    </source>
</evidence>
<accession>A0A0D0DX09</accession>
<dbReference type="EMBL" id="KN825472">
    <property type="protein sequence ID" value="KIK90779.1"/>
    <property type="molecule type" value="Genomic_DNA"/>
</dbReference>
<keyword evidence="2" id="KW-1185">Reference proteome</keyword>
<gene>
    <name evidence="1" type="ORF">PAXRUDRAFT_14152</name>
</gene>
<organism evidence="1 2">
    <name type="scientific">Paxillus rubicundulus Ve08.2h10</name>
    <dbReference type="NCBI Taxonomy" id="930991"/>
    <lineage>
        <taxon>Eukaryota</taxon>
        <taxon>Fungi</taxon>
        <taxon>Dikarya</taxon>
        <taxon>Basidiomycota</taxon>
        <taxon>Agaricomycotina</taxon>
        <taxon>Agaricomycetes</taxon>
        <taxon>Agaricomycetidae</taxon>
        <taxon>Boletales</taxon>
        <taxon>Paxilineae</taxon>
        <taxon>Paxillaceae</taxon>
        <taxon>Paxillus</taxon>
    </lineage>
</organism>
<sequence>MLDNPYFPWPSKAHFLTSLLFSSAHLPFSRTQKAAILNWAKELGASDVPTLYSFQKVTDSICEVIGNPSWKVTSSSGNVFYINDIAKAITKDYGNLLTRLAMQDYPEDKGKGMLQDTSGDYFIPEHFFSAASNQSEVCSSNKTIPKTLYALGWSAKRTPDGFIVHDEQEMVLTSIFEHNFEDISSTPGELECGLTGEDIIYTFQLNTHWFSE</sequence>
<proteinExistence type="predicted"/>
<dbReference type="AlphaFoldDB" id="A0A0D0DX09"/>
<protein>
    <submittedName>
        <fullName evidence="1">Uncharacterized protein</fullName>
    </submittedName>
</protein>